<keyword evidence="6 11" id="KW-1133">Transmembrane helix</keyword>
<evidence type="ECO:0000256" key="10">
    <source>
        <dbReference type="SAM" id="MobiDB-lite"/>
    </source>
</evidence>
<evidence type="ECO:0000256" key="6">
    <source>
        <dbReference type="ARBA" id="ARBA00022989"/>
    </source>
</evidence>
<keyword evidence="3 9" id="KW-0812">Transmembrane</keyword>
<keyword evidence="5" id="KW-0809">Transit peptide</keyword>
<dbReference type="EMBL" id="QGMK01000607">
    <property type="protein sequence ID" value="TVY80802.1"/>
    <property type="molecule type" value="Genomic_DNA"/>
</dbReference>
<feature type="region of interest" description="Disordered" evidence="10">
    <location>
        <begin position="83"/>
        <end position="104"/>
    </location>
</feature>
<organism evidence="13 14">
    <name type="scientific">Lachnellula suecica</name>
    <dbReference type="NCBI Taxonomy" id="602035"/>
    <lineage>
        <taxon>Eukaryota</taxon>
        <taxon>Fungi</taxon>
        <taxon>Dikarya</taxon>
        <taxon>Ascomycota</taxon>
        <taxon>Pezizomycotina</taxon>
        <taxon>Leotiomycetes</taxon>
        <taxon>Helotiales</taxon>
        <taxon>Lachnaceae</taxon>
        <taxon>Lachnellula</taxon>
    </lineage>
</organism>
<feature type="transmembrane region" description="Helical" evidence="11">
    <location>
        <begin position="242"/>
        <end position="266"/>
    </location>
</feature>
<dbReference type="Pfam" id="PF02096">
    <property type="entry name" value="60KD_IMP"/>
    <property type="match status" value="1"/>
</dbReference>
<sequence length="498" mass="54851">MIPSVGLRWSGQAIGIGRRRIELLSSRQFSSSIVQHAPIRRNPLLCQNGPSVARLSSKSQFSRTNVLIRNGAGVRFASGVPLSSAASTTPPTTPADAASSSAGVPSDFASSSLDEVTDWSAESLANVPHYIGYLKHLGLDYWTISPTNGMEWLLEHVHVLAGTPWWASIALTVAIVRIALFKFYVNAAENSTRMATAAPITKPLLAKMNEARVTSNTTTMMEVQAEIRRINKRAGVSTYKSFIPFIGGFATYGMFKLLRAMSAIPALGLETGGTLWFPNLAIPDPYFLLPMLTAGVLHALMRLGGETGQSSLSPNMQKVVLWAFPAMGILFSWWMPAAVQITFFTQGLLSFIQVTCMRQTWFRRFFNMTPIPKRAEGPDGSSPSPYKGNLRRAASPVLSQAELSSRFQSTSSSFPRPPGQPKSGILGSVLKPIEDAMKPTIKAAQEALDKRQKTGTIKSNRKEAENYEKKRQKEIEREHLQRAAMLREERARRKNQEH</sequence>
<evidence type="ECO:0000256" key="3">
    <source>
        <dbReference type="ARBA" id="ARBA00022692"/>
    </source>
</evidence>
<evidence type="ECO:0000256" key="2">
    <source>
        <dbReference type="ARBA" id="ARBA00009877"/>
    </source>
</evidence>
<keyword evidence="14" id="KW-1185">Reference proteome</keyword>
<evidence type="ECO:0000313" key="14">
    <source>
        <dbReference type="Proteomes" id="UP000469558"/>
    </source>
</evidence>
<comment type="subcellular location">
    <subcellularLocation>
        <location evidence="9">Membrane</location>
        <topology evidence="9">Multi-pass membrane protein</topology>
    </subcellularLocation>
    <subcellularLocation>
        <location evidence="1">Mitochondrion inner membrane</location>
        <topology evidence="1">Multi-pass membrane protein</topology>
    </subcellularLocation>
</comment>
<comment type="similarity">
    <text evidence="2 9">Belongs to the OXA1/ALB3/YidC family.</text>
</comment>
<evidence type="ECO:0000256" key="5">
    <source>
        <dbReference type="ARBA" id="ARBA00022946"/>
    </source>
</evidence>
<evidence type="ECO:0000313" key="13">
    <source>
        <dbReference type="EMBL" id="TVY80802.1"/>
    </source>
</evidence>
<evidence type="ECO:0000259" key="12">
    <source>
        <dbReference type="Pfam" id="PF02096"/>
    </source>
</evidence>
<keyword evidence="4" id="KW-0999">Mitochondrion inner membrane</keyword>
<dbReference type="InterPro" id="IPR001708">
    <property type="entry name" value="YidC/ALB3/OXA1/COX18"/>
</dbReference>
<dbReference type="AlphaFoldDB" id="A0A8T9C6X3"/>
<evidence type="ECO:0000256" key="7">
    <source>
        <dbReference type="ARBA" id="ARBA00023128"/>
    </source>
</evidence>
<dbReference type="GO" id="GO:0032979">
    <property type="term" value="P:protein insertion into mitochondrial inner membrane from matrix"/>
    <property type="evidence" value="ECO:0007669"/>
    <property type="project" value="TreeGrafter"/>
</dbReference>
<dbReference type="CDD" id="cd20069">
    <property type="entry name" value="5TM_Oxa1-like"/>
    <property type="match status" value="1"/>
</dbReference>
<dbReference type="PANTHER" id="PTHR12428">
    <property type="entry name" value="OXA1"/>
    <property type="match status" value="1"/>
</dbReference>
<dbReference type="PANTHER" id="PTHR12428:SF66">
    <property type="entry name" value="MITOCHONDRIAL INNER MEMBRANE PROTEIN OXA1L"/>
    <property type="match status" value="1"/>
</dbReference>
<dbReference type="InterPro" id="IPR028055">
    <property type="entry name" value="YidC/Oxa/ALB_C"/>
</dbReference>
<accession>A0A8T9C6X3</accession>
<feature type="transmembrane region" description="Helical" evidence="11">
    <location>
        <begin position="316"/>
        <end position="335"/>
    </location>
</feature>
<feature type="transmembrane region" description="Helical" evidence="11">
    <location>
        <begin position="165"/>
        <end position="185"/>
    </location>
</feature>
<feature type="domain" description="Membrane insertase YidC/Oxa/ALB C-terminal" evidence="12">
    <location>
        <begin position="165"/>
        <end position="358"/>
    </location>
</feature>
<comment type="caution">
    <text evidence="13">The sequence shown here is derived from an EMBL/GenBank/DDBJ whole genome shotgun (WGS) entry which is preliminary data.</text>
</comment>
<evidence type="ECO:0000256" key="1">
    <source>
        <dbReference type="ARBA" id="ARBA00004448"/>
    </source>
</evidence>
<keyword evidence="7" id="KW-0496">Mitochondrion</keyword>
<keyword evidence="8 11" id="KW-0472">Membrane</keyword>
<feature type="transmembrane region" description="Helical" evidence="11">
    <location>
        <begin position="286"/>
        <end position="304"/>
    </location>
</feature>
<feature type="region of interest" description="Disordered" evidence="10">
    <location>
        <begin position="447"/>
        <end position="479"/>
    </location>
</feature>
<dbReference type="GO" id="GO:0032977">
    <property type="term" value="F:membrane insertase activity"/>
    <property type="evidence" value="ECO:0007669"/>
    <property type="project" value="InterPro"/>
</dbReference>
<gene>
    <name evidence="13" type="primary">OXA1</name>
    <name evidence="13" type="ORF">LSUE1_G004966</name>
</gene>
<evidence type="ECO:0000256" key="8">
    <source>
        <dbReference type="ARBA" id="ARBA00023136"/>
    </source>
</evidence>
<dbReference type="GO" id="GO:0005743">
    <property type="term" value="C:mitochondrial inner membrane"/>
    <property type="evidence" value="ECO:0007669"/>
    <property type="project" value="UniProtKB-SubCell"/>
</dbReference>
<evidence type="ECO:0000256" key="11">
    <source>
        <dbReference type="SAM" id="Phobius"/>
    </source>
</evidence>
<protein>
    <submittedName>
        <fullName evidence="13">Mitochondrial inner membrane protein OXA1</fullName>
    </submittedName>
</protein>
<reference evidence="13 14" key="1">
    <citation type="submission" date="2018-05" db="EMBL/GenBank/DDBJ databases">
        <title>Genome sequencing and assembly of the regulated plant pathogen Lachnellula willkommii and related sister species for the development of diagnostic species identification markers.</title>
        <authorList>
            <person name="Giroux E."/>
            <person name="Bilodeau G."/>
        </authorList>
    </citation>
    <scope>NUCLEOTIDE SEQUENCE [LARGE SCALE GENOMIC DNA]</scope>
    <source>
        <strain evidence="13 14">CBS 268.59</strain>
    </source>
</reference>
<proteinExistence type="inferred from homology"/>
<dbReference type="OrthoDB" id="2148490at2759"/>
<feature type="compositionally biased region" description="Low complexity" evidence="10">
    <location>
        <begin position="83"/>
        <end position="102"/>
    </location>
</feature>
<evidence type="ECO:0000256" key="9">
    <source>
        <dbReference type="RuleBase" id="RU003945"/>
    </source>
</evidence>
<dbReference type="Proteomes" id="UP000469558">
    <property type="component" value="Unassembled WGS sequence"/>
</dbReference>
<evidence type="ECO:0000256" key="4">
    <source>
        <dbReference type="ARBA" id="ARBA00022792"/>
    </source>
</evidence>
<feature type="compositionally biased region" description="Basic and acidic residues" evidence="10">
    <location>
        <begin position="460"/>
        <end position="479"/>
    </location>
</feature>
<name>A0A8T9C6X3_9HELO</name>